<feature type="compositionally biased region" description="Polar residues" evidence="2">
    <location>
        <begin position="569"/>
        <end position="580"/>
    </location>
</feature>
<reference evidence="6" key="1">
    <citation type="submission" date="2011-05" db="EMBL/GenBank/DDBJ databases">
        <title>Insights into the evolution of the great apes provided by the gorilla genome.</title>
        <authorList>
            <person name="Scally A."/>
        </authorList>
    </citation>
    <scope>NUCLEOTIDE SEQUENCE [LARGE SCALE GENOMIC DNA]</scope>
</reference>
<dbReference type="GeneTree" id="ENSGT00940000155492"/>
<dbReference type="OMA" id="DIEVVEX"/>
<dbReference type="EMBL" id="CABD030015636">
    <property type="status" value="NOT_ANNOTATED_CDS"/>
    <property type="molecule type" value="Genomic_DNA"/>
</dbReference>
<dbReference type="Pfam" id="PF16746">
    <property type="entry name" value="BAR_3"/>
    <property type="match status" value="1"/>
</dbReference>
<reference evidence="5" key="3">
    <citation type="submission" date="2025-08" db="UniProtKB">
        <authorList>
            <consortium name="Ensembl"/>
        </authorList>
    </citation>
    <scope>IDENTIFICATION</scope>
</reference>
<dbReference type="SUPFAM" id="SSF103657">
    <property type="entry name" value="BAR/IMD domain-like"/>
    <property type="match status" value="1"/>
</dbReference>
<evidence type="ECO:0000256" key="2">
    <source>
        <dbReference type="SAM" id="MobiDB-lite"/>
    </source>
</evidence>
<dbReference type="InterPro" id="IPR011993">
    <property type="entry name" value="PH-like_dom_sf"/>
</dbReference>
<feature type="region of interest" description="Disordered" evidence="2">
    <location>
        <begin position="613"/>
        <end position="645"/>
    </location>
</feature>
<dbReference type="InterPro" id="IPR047234">
    <property type="entry name" value="GRAF_fam"/>
</dbReference>
<reference evidence="5 6" key="2">
    <citation type="journal article" date="2012" name="Nature">
        <title>Insights into hominid evolution from the gorilla genome sequence.</title>
        <authorList>
            <person name="Scally A."/>
            <person name="Dutheil J.Y."/>
            <person name="Hillier L.W."/>
            <person name="Jordan G.E."/>
            <person name="Goodhead I."/>
            <person name="Herrero J."/>
            <person name="Hobolth A."/>
            <person name="Lappalainen T."/>
            <person name="Mailund T."/>
            <person name="Marques-Bonet T."/>
            <person name="McCarthy S."/>
            <person name="Montgomery S.H."/>
            <person name="Schwalie P.C."/>
            <person name="Tang Y.A."/>
            <person name="Ward M.C."/>
            <person name="Xue Y."/>
            <person name="Yngvadottir B."/>
            <person name="Alkan C."/>
            <person name="Andersen L.N."/>
            <person name="Ayub Q."/>
            <person name="Ball E.V."/>
            <person name="Beal K."/>
            <person name="Bradley B.J."/>
            <person name="Chen Y."/>
            <person name="Clee C.M."/>
            <person name="Fitzgerald S."/>
            <person name="Graves T.A."/>
            <person name="Gu Y."/>
            <person name="Heath P."/>
            <person name="Heger A."/>
            <person name="Karakoc E."/>
            <person name="Kolb-Kokocinski A."/>
            <person name="Laird G.K."/>
            <person name="Lunter G."/>
            <person name="Meader S."/>
            <person name="Mort M."/>
            <person name="Mullikin J.C."/>
            <person name="Munch K."/>
            <person name="O'Connor T.D."/>
            <person name="Phillips A.D."/>
            <person name="Prado-Martinez J."/>
            <person name="Rogers A.S."/>
            <person name="Sajjadian S."/>
            <person name="Schmidt D."/>
            <person name="Shaw K."/>
            <person name="Simpson J.T."/>
            <person name="Stenson P.D."/>
            <person name="Turner D.J."/>
            <person name="Vigilant L."/>
            <person name="Vilella A.J."/>
            <person name="Whitener W."/>
            <person name="Zhu B."/>
            <person name="Cooper D.N."/>
            <person name="de Jong P."/>
            <person name="Dermitzakis E.T."/>
            <person name="Eichler E.E."/>
            <person name="Flicek P."/>
            <person name="Goldman N."/>
            <person name="Mundy N.I."/>
            <person name="Ning Z."/>
            <person name="Odom D.T."/>
            <person name="Ponting C.P."/>
            <person name="Quail M.A."/>
            <person name="Ryder O.A."/>
            <person name="Searle S.M."/>
            <person name="Warren W.C."/>
            <person name="Wilson R.K."/>
            <person name="Schierup M.H."/>
            <person name="Rogers J."/>
            <person name="Tyler-Smith C."/>
            <person name="Durbin R."/>
        </authorList>
    </citation>
    <scope>NUCLEOTIDE SEQUENCE [LARGE SCALE GENOMIC DNA]</scope>
</reference>
<dbReference type="InterPro" id="IPR027267">
    <property type="entry name" value="AH/BAR_dom_sf"/>
</dbReference>
<feature type="domain" description="BAR" evidence="4">
    <location>
        <begin position="6"/>
        <end position="192"/>
    </location>
</feature>
<feature type="compositionally biased region" description="Basic and acidic residues" evidence="2">
    <location>
        <begin position="556"/>
        <end position="566"/>
    </location>
</feature>
<feature type="domain" description="Rho-GAP" evidence="3">
    <location>
        <begin position="312"/>
        <end position="390"/>
    </location>
</feature>
<evidence type="ECO:0000256" key="1">
    <source>
        <dbReference type="ARBA" id="ARBA00022468"/>
    </source>
</evidence>
<dbReference type="SUPFAM" id="SSF48350">
    <property type="entry name" value="GTPase activation domain, GAP"/>
    <property type="match status" value="1"/>
</dbReference>
<dbReference type="InterPro" id="IPR036028">
    <property type="entry name" value="SH3-like_dom_sf"/>
</dbReference>
<evidence type="ECO:0000259" key="3">
    <source>
        <dbReference type="Pfam" id="PF00620"/>
    </source>
</evidence>
<evidence type="ECO:0000313" key="5">
    <source>
        <dbReference type="Ensembl" id="ENSGGOP00000043872.1"/>
    </source>
</evidence>
<accession>A0A2I2Z9M4</accession>
<dbReference type="FunFam" id="1.20.1270.60:FF:000074">
    <property type="entry name" value="Rho GTPase-activating protein 42"/>
    <property type="match status" value="1"/>
</dbReference>
<dbReference type="Pfam" id="PF00620">
    <property type="entry name" value="RhoGAP"/>
    <property type="match status" value="1"/>
</dbReference>
<dbReference type="Proteomes" id="UP000001519">
    <property type="component" value="Chromosome 2B"/>
</dbReference>
<dbReference type="SUPFAM" id="SSF50044">
    <property type="entry name" value="SH3-domain"/>
    <property type="match status" value="1"/>
</dbReference>
<dbReference type="GO" id="GO:0005096">
    <property type="term" value="F:GTPase activator activity"/>
    <property type="evidence" value="ECO:0000318"/>
    <property type="project" value="GO_Central"/>
</dbReference>
<keyword evidence="6" id="KW-1185">Reference proteome</keyword>
<organism evidence="5 6">
    <name type="scientific">Gorilla gorilla gorilla</name>
    <name type="common">Western lowland gorilla</name>
    <dbReference type="NCBI Taxonomy" id="9595"/>
    <lineage>
        <taxon>Eukaryota</taxon>
        <taxon>Metazoa</taxon>
        <taxon>Chordata</taxon>
        <taxon>Craniata</taxon>
        <taxon>Vertebrata</taxon>
        <taxon>Euteleostomi</taxon>
        <taxon>Mammalia</taxon>
        <taxon>Eutheria</taxon>
        <taxon>Euarchontoglires</taxon>
        <taxon>Primates</taxon>
        <taxon>Haplorrhini</taxon>
        <taxon>Catarrhini</taxon>
        <taxon>Hominidae</taxon>
        <taxon>Gorilla</taxon>
    </lineage>
</organism>
<feature type="compositionally biased region" description="Polar residues" evidence="2">
    <location>
        <begin position="536"/>
        <end position="555"/>
    </location>
</feature>
<dbReference type="InterPro" id="IPR008936">
    <property type="entry name" value="Rho_GTPase_activation_prot"/>
</dbReference>
<dbReference type="Gene3D" id="2.30.30.40">
    <property type="entry name" value="SH3 Domains"/>
    <property type="match status" value="1"/>
</dbReference>
<dbReference type="AlphaFoldDB" id="A0A2I2Z9M4"/>
<dbReference type="Gene3D" id="2.30.29.30">
    <property type="entry name" value="Pleckstrin-homology domain (PH domain)/Phosphotyrosine-binding domain (PTB)"/>
    <property type="match status" value="1"/>
</dbReference>
<dbReference type="InParanoid" id="A0A2I2Z9M4"/>
<reference evidence="5" key="4">
    <citation type="submission" date="2025-09" db="UniProtKB">
        <authorList>
            <consortium name="Ensembl"/>
        </authorList>
    </citation>
    <scope>IDENTIFICATION</scope>
</reference>
<dbReference type="InterPro" id="IPR047225">
    <property type="entry name" value="PH_GRAF"/>
</dbReference>
<feature type="region of interest" description="Disordered" evidence="2">
    <location>
        <begin position="490"/>
        <end position="589"/>
    </location>
</feature>
<name>A0A2I2Z9M4_GORGO</name>
<dbReference type="InterPro" id="IPR004148">
    <property type="entry name" value="BAR_dom"/>
</dbReference>
<evidence type="ECO:0000313" key="6">
    <source>
        <dbReference type="Proteomes" id="UP000001519"/>
    </source>
</evidence>
<sequence>MGLPTLEFSDYYLDSPDFRERLQCHEIELERTNKFIKELIKDGSLLTGVGDLSVAVQKFSQSLQDFQFECIGDVETDDEISIGQSLKEFARLLIAVEEKRRLIQNANDVLIAPLEKLRKEQIGAAKGGKKFDKESEKYYSILEKHLNLSAKKKESHLQEADTQIDRAHQNFYEKKEYVFKIQEVQEKQKFEFEFAPYKQQLQFDLQNTRNNFEKVEGLMQRVKSARLSASLLLAHRKCSKYCIRQKTDSIDKQFCFDIQVVESHGIITLQAFSEANRKLWLEATDGKEPIYTLPDIISKKEEMYLNEAGFNFVRNCIQAVETSGITILGGVNSKVQKLVNIIFSPKSPPDIDIELWDNKTIMSGLKNYLRCFAAPLMTYKLHKDLYHCCTCIGVHIAREKQRDAGHLNKTSGQSITAQPTKSHDCLKSWCHIWPNSNESTGINCEYCVEILIEHNETIFHTAPDPSIPLPQPQKPRGTCTPCLAELDSDSYSSSTDSTPMGSIKSLSSLSSEQNSTTNSASCQPREKSGGIPWIATPSSSHGQKSLGLWTTSPESSSREDATKTDAESDCQSAASVTSPGDVSPPIDLVKKGPYGLSGLKRASASSLRSISAAEGNTSYSGSIQSLTSVGSKETPKASNPDLPPKMCRRLRLDTTSSNGYQRTGSVVAAKAQLFENVGSPKPVSSGHQAKAMYSCKAEHSVRAIFSSVDPSVEPGWLKATYEGKTGLVPENYVVFLYYYLVDGSIFMVSMVTNNKCYDFI</sequence>
<feature type="compositionally biased region" description="Polar residues" evidence="2">
    <location>
        <begin position="614"/>
        <end position="631"/>
    </location>
</feature>
<dbReference type="PANTHER" id="PTHR12552">
    <property type="entry name" value="OLIGOPHRENIN 1"/>
    <property type="match status" value="1"/>
</dbReference>
<evidence type="ECO:0000259" key="4">
    <source>
        <dbReference type="Pfam" id="PF16746"/>
    </source>
</evidence>
<dbReference type="STRING" id="9593.ENSGGOP00000043872"/>
<dbReference type="GO" id="GO:0007165">
    <property type="term" value="P:signal transduction"/>
    <property type="evidence" value="ECO:0007669"/>
    <property type="project" value="InterPro"/>
</dbReference>
<dbReference type="Gene3D" id="1.10.555.10">
    <property type="entry name" value="Rho GTPase activation protein"/>
    <property type="match status" value="1"/>
</dbReference>
<evidence type="ECO:0008006" key="7">
    <source>
        <dbReference type="Google" id="ProtNLM"/>
    </source>
</evidence>
<dbReference type="Gene3D" id="1.20.1270.60">
    <property type="entry name" value="Arfaptin homology (AH) domain/BAR domain"/>
    <property type="match status" value="1"/>
</dbReference>
<dbReference type="PANTHER" id="PTHR12552:SF3">
    <property type="entry name" value="RHO GTPASE-ACTIVATING PROTEIN 42"/>
    <property type="match status" value="1"/>
</dbReference>
<keyword evidence="1" id="KW-0343">GTPase activation</keyword>
<dbReference type="Ensembl" id="ENSGGOT00000058060.1">
    <property type="protein sequence ID" value="ENSGGOP00000043872.1"/>
    <property type="gene ID" value="ENSGGOG00000040236.1"/>
</dbReference>
<dbReference type="InterPro" id="IPR000198">
    <property type="entry name" value="RhoGAP_dom"/>
</dbReference>
<feature type="compositionally biased region" description="Low complexity" evidence="2">
    <location>
        <begin position="505"/>
        <end position="519"/>
    </location>
</feature>
<dbReference type="GO" id="GO:0005737">
    <property type="term" value="C:cytoplasm"/>
    <property type="evidence" value="ECO:0007669"/>
    <property type="project" value="InterPro"/>
</dbReference>
<dbReference type="SUPFAM" id="SSF50729">
    <property type="entry name" value="PH domain-like"/>
    <property type="match status" value="1"/>
</dbReference>
<proteinExistence type="predicted"/>
<protein>
    <recommendedName>
        <fullName evidence="7">Rho GTPase activating protein 42</fullName>
    </recommendedName>
</protein>
<dbReference type="CDD" id="cd01249">
    <property type="entry name" value="BAR-PH_GRAF_family"/>
    <property type="match status" value="1"/>
</dbReference>